<evidence type="ECO:0000313" key="3">
    <source>
        <dbReference type="Proteomes" id="UP000629468"/>
    </source>
</evidence>
<gene>
    <name evidence="2" type="ORF">Agabi119p4_2992</name>
</gene>
<dbReference type="Pfam" id="PF20415">
    <property type="entry name" value="DUF6699"/>
    <property type="match status" value="1"/>
</dbReference>
<dbReference type="AlphaFoldDB" id="A0A8H7F680"/>
<sequence>MSWFRNVGRNFRPEHWARRGTYPTYLPYYDHHTPLQGYYPQSPYPFTPAHPQIPYAHPTPQGYRPQPSPYPFTPVYPQNFYPFRYQAPQTLASAEASGQPPVFNNGPRAPTWPNTEAQLNSGPRVPTWTNTEAQLNIDPRVPLPPSTESRQPSDIFDIQLHSELWWNLYWTENSLGIIWDVTLNPSVARLASPRFIFVDPNSEAHAIRTQRRFTKIELSTDHPYLAYYMRKWGPISVSETNPTILRLLEAIHEYLKTPLTEEDYRWFSSQPQNVERLNVSRESRVRDGFDAVYGAAIQGPFRRSDTLGGHRRFLGIRVLKLQDEILTLHFNLGPGPVPRYH</sequence>
<feature type="domain" description="DUF6699" evidence="1">
    <location>
        <begin position="177"/>
        <end position="316"/>
    </location>
</feature>
<protein>
    <recommendedName>
        <fullName evidence="1">DUF6699 domain-containing protein</fullName>
    </recommendedName>
</protein>
<comment type="caution">
    <text evidence="2">The sequence shown here is derived from an EMBL/GenBank/DDBJ whole genome shotgun (WGS) entry which is preliminary data.</text>
</comment>
<evidence type="ECO:0000313" key="2">
    <source>
        <dbReference type="EMBL" id="KAF7778647.1"/>
    </source>
</evidence>
<dbReference type="Proteomes" id="UP000629468">
    <property type="component" value="Unassembled WGS sequence"/>
</dbReference>
<dbReference type="InterPro" id="IPR046522">
    <property type="entry name" value="DUF6699"/>
</dbReference>
<dbReference type="EMBL" id="JABXXO010000004">
    <property type="protein sequence ID" value="KAF7778647.1"/>
    <property type="molecule type" value="Genomic_DNA"/>
</dbReference>
<evidence type="ECO:0000259" key="1">
    <source>
        <dbReference type="Pfam" id="PF20415"/>
    </source>
</evidence>
<proteinExistence type="predicted"/>
<name>A0A8H7F680_AGABI</name>
<reference evidence="2 3" key="1">
    <citation type="journal article" name="Sci. Rep.">
        <title>Telomere-to-telomere assembled and centromere annotated genomes of the two main subspecies of the button mushroom Agaricus bisporus reveal especially polymorphic chromosome ends.</title>
        <authorList>
            <person name="Sonnenberg A.S.M."/>
            <person name="Sedaghat-Telgerd N."/>
            <person name="Lavrijssen B."/>
            <person name="Ohm R.A."/>
            <person name="Hendrickx P.M."/>
            <person name="Scholtmeijer K."/>
            <person name="Baars J.J.P."/>
            <person name="van Peer A."/>
        </authorList>
    </citation>
    <scope>NUCLEOTIDE SEQUENCE [LARGE SCALE GENOMIC DNA]</scope>
    <source>
        <strain evidence="2 3">H119_p4</strain>
    </source>
</reference>
<organism evidence="2 3">
    <name type="scientific">Agaricus bisporus var. burnettii</name>
    <dbReference type="NCBI Taxonomy" id="192524"/>
    <lineage>
        <taxon>Eukaryota</taxon>
        <taxon>Fungi</taxon>
        <taxon>Dikarya</taxon>
        <taxon>Basidiomycota</taxon>
        <taxon>Agaricomycotina</taxon>
        <taxon>Agaricomycetes</taxon>
        <taxon>Agaricomycetidae</taxon>
        <taxon>Agaricales</taxon>
        <taxon>Agaricineae</taxon>
        <taxon>Agaricaceae</taxon>
        <taxon>Agaricus</taxon>
    </lineage>
</organism>
<accession>A0A8H7F680</accession>